<evidence type="ECO:0000259" key="1">
    <source>
        <dbReference type="PROSITE" id="PS51085"/>
    </source>
</evidence>
<dbReference type="AlphaFoldDB" id="A0A1D7U4E4"/>
<proteinExistence type="predicted"/>
<dbReference type="GO" id="GO:0016491">
    <property type="term" value="F:oxidoreductase activity"/>
    <property type="evidence" value="ECO:0007669"/>
    <property type="project" value="InterPro"/>
</dbReference>
<dbReference type="InterPro" id="IPR008333">
    <property type="entry name" value="Cbr1-like_FAD-bd_dom"/>
</dbReference>
<dbReference type="Gene3D" id="3.10.20.30">
    <property type="match status" value="1"/>
</dbReference>
<dbReference type="EMBL" id="CP017147">
    <property type="protein sequence ID" value="AOO82250.1"/>
    <property type="molecule type" value="Genomic_DNA"/>
</dbReference>
<dbReference type="PROSITE" id="PS51384">
    <property type="entry name" value="FAD_FR"/>
    <property type="match status" value="1"/>
</dbReference>
<dbReference type="InterPro" id="IPR036010">
    <property type="entry name" value="2Fe-2S_ferredoxin-like_sf"/>
</dbReference>
<feature type="domain" description="FAD-binding FR-type" evidence="2">
    <location>
        <begin position="101"/>
        <end position="199"/>
    </location>
</feature>
<dbReference type="InterPro" id="IPR039261">
    <property type="entry name" value="FNR_nucleotide-bd"/>
</dbReference>
<dbReference type="Gene3D" id="2.40.30.10">
    <property type="entry name" value="Translation factors"/>
    <property type="match status" value="1"/>
</dbReference>
<feature type="domain" description="2Fe-2S ferredoxin-type" evidence="1">
    <location>
        <begin position="5"/>
        <end position="95"/>
    </location>
</feature>
<dbReference type="RefSeq" id="WP_069691460.1">
    <property type="nucleotide sequence ID" value="NZ_CP017147.1"/>
</dbReference>
<gene>
    <name evidence="3" type="ORF">BHK69_18995</name>
</gene>
<dbReference type="InterPro" id="IPR001041">
    <property type="entry name" value="2Fe-2S_ferredoxin-type"/>
</dbReference>
<dbReference type="PROSITE" id="PS51085">
    <property type="entry name" value="2FE2S_FER_2"/>
    <property type="match status" value="1"/>
</dbReference>
<sequence length="338" mass="35459">MTESYSVHIANLATDLTVAADTTVLKAAQAAGHPYPYGCQVGRCGACKSRLLAGEVELLPHTPFALTAADRERGFVLACRAQPRSDCSIAWLGSDTAGHPLREVSGRVVSLQRPTPDVSLLQITLEGEPLAFSAGQFAELSFAGCPPRNYSMANEPGEPLLEFHIRHVEGGATSSHVAARLREGDGVLLRGPMGDAHLRARRTGLIVAVAGGTGLAPILSILHRAARLQLQQPIRLYNAARSAESLYRENAIAELASRLTDFVYQPVLGDGLGAHLEALDGLQNATAYVAGSPGLVDFAVAAMTSRGLDPAHAYADAFFTASDQADADLSGVSVPASS</sequence>
<accession>A0A1D7U4E4</accession>
<dbReference type="InterPro" id="IPR012675">
    <property type="entry name" value="Beta-grasp_dom_sf"/>
</dbReference>
<dbReference type="KEGG" id="bvv:BHK69_18995"/>
<dbReference type="Pfam" id="PF00111">
    <property type="entry name" value="Fer2"/>
    <property type="match status" value="1"/>
</dbReference>
<dbReference type="CDD" id="cd00207">
    <property type="entry name" value="fer2"/>
    <property type="match status" value="1"/>
</dbReference>
<dbReference type="OrthoDB" id="9806195at2"/>
<dbReference type="InterPro" id="IPR050415">
    <property type="entry name" value="MRET"/>
</dbReference>
<keyword evidence="4" id="KW-1185">Reference proteome</keyword>
<dbReference type="STRING" id="1526658.BHK69_18995"/>
<dbReference type="InterPro" id="IPR006058">
    <property type="entry name" value="2Fe2S_fd_BS"/>
</dbReference>
<name>A0A1D7U4E4_9HYPH</name>
<evidence type="ECO:0000313" key="3">
    <source>
        <dbReference type="EMBL" id="AOO82250.1"/>
    </source>
</evidence>
<dbReference type="SUPFAM" id="SSF63380">
    <property type="entry name" value="Riboflavin synthase domain-like"/>
    <property type="match status" value="1"/>
</dbReference>
<dbReference type="Gene3D" id="3.40.50.80">
    <property type="entry name" value="Nucleotide-binding domain of ferredoxin-NADP reductase (FNR) module"/>
    <property type="match status" value="1"/>
</dbReference>
<dbReference type="InterPro" id="IPR001433">
    <property type="entry name" value="OxRdtase_FAD/NAD-bd"/>
</dbReference>
<dbReference type="InterPro" id="IPR017938">
    <property type="entry name" value="Riboflavin_synthase-like_b-brl"/>
</dbReference>
<organism evidence="3 4">
    <name type="scientific">Bosea vaviloviae</name>
    <dbReference type="NCBI Taxonomy" id="1526658"/>
    <lineage>
        <taxon>Bacteria</taxon>
        <taxon>Pseudomonadati</taxon>
        <taxon>Pseudomonadota</taxon>
        <taxon>Alphaproteobacteria</taxon>
        <taxon>Hyphomicrobiales</taxon>
        <taxon>Boseaceae</taxon>
        <taxon>Bosea</taxon>
    </lineage>
</organism>
<dbReference type="PROSITE" id="PS00197">
    <property type="entry name" value="2FE2S_FER_1"/>
    <property type="match status" value="1"/>
</dbReference>
<dbReference type="Pfam" id="PF00175">
    <property type="entry name" value="NAD_binding_1"/>
    <property type="match status" value="1"/>
</dbReference>
<evidence type="ECO:0000259" key="2">
    <source>
        <dbReference type="PROSITE" id="PS51384"/>
    </source>
</evidence>
<dbReference type="SUPFAM" id="SSF54292">
    <property type="entry name" value="2Fe-2S ferredoxin-like"/>
    <property type="match status" value="1"/>
</dbReference>
<dbReference type="SUPFAM" id="SSF52343">
    <property type="entry name" value="Ferredoxin reductase-like, C-terminal NADP-linked domain"/>
    <property type="match status" value="1"/>
</dbReference>
<reference evidence="3 4" key="1">
    <citation type="journal article" date="2015" name="Antonie Van Leeuwenhoek">
        <title>Bosea vaviloviae sp. nov., a new species of slow-growing rhizobia isolated from nodules of the relict species Vavilovia formosa (Stev.) Fed.</title>
        <authorList>
            <person name="Safronova V.I."/>
            <person name="Kuznetsova I.G."/>
            <person name="Sazanova A.L."/>
            <person name="Kimeklis A.K."/>
            <person name="Belimov A.A."/>
            <person name="Andronov E.E."/>
            <person name="Pinaev A.G."/>
            <person name="Chizhevskaya E.P."/>
            <person name="Pukhaev A.R."/>
            <person name="Popov K.P."/>
            <person name="Willems A."/>
            <person name="Tikhonovich I.A."/>
        </authorList>
    </citation>
    <scope>NUCLEOTIDE SEQUENCE [LARGE SCALE GENOMIC DNA]</scope>
    <source>
        <strain evidence="3 4">Vaf18</strain>
    </source>
</reference>
<evidence type="ECO:0000313" key="4">
    <source>
        <dbReference type="Proteomes" id="UP000094969"/>
    </source>
</evidence>
<dbReference type="Proteomes" id="UP000094969">
    <property type="component" value="Chromosome"/>
</dbReference>
<dbReference type="PRINTS" id="PR00410">
    <property type="entry name" value="PHEHYDRXLASE"/>
</dbReference>
<dbReference type="PANTHER" id="PTHR47354">
    <property type="entry name" value="NADH OXIDOREDUCTASE HCR"/>
    <property type="match status" value="1"/>
</dbReference>
<dbReference type="Pfam" id="PF00970">
    <property type="entry name" value="FAD_binding_6"/>
    <property type="match status" value="1"/>
</dbReference>
<dbReference type="GO" id="GO:0051537">
    <property type="term" value="F:2 iron, 2 sulfur cluster binding"/>
    <property type="evidence" value="ECO:0007669"/>
    <property type="project" value="InterPro"/>
</dbReference>
<protein>
    <recommendedName>
        <fullName evidence="5">Oxidoreductase</fullName>
    </recommendedName>
</protein>
<evidence type="ECO:0008006" key="5">
    <source>
        <dbReference type="Google" id="ProtNLM"/>
    </source>
</evidence>
<dbReference type="InterPro" id="IPR017927">
    <property type="entry name" value="FAD-bd_FR_type"/>
</dbReference>
<dbReference type="PANTHER" id="PTHR47354:SF5">
    <property type="entry name" value="PROTEIN RFBI"/>
    <property type="match status" value="1"/>
</dbReference>